<feature type="transmembrane region" description="Helical" evidence="1">
    <location>
        <begin position="15"/>
        <end position="38"/>
    </location>
</feature>
<proteinExistence type="predicted"/>
<evidence type="ECO:0000256" key="1">
    <source>
        <dbReference type="SAM" id="Phobius"/>
    </source>
</evidence>
<comment type="caution">
    <text evidence="2">The sequence shown here is derived from an EMBL/GenBank/DDBJ whole genome shotgun (WGS) entry which is preliminary data.</text>
</comment>
<dbReference type="AlphaFoldDB" id="A0A3M8AIR9"/>
<protein>
    <submittedName>
        <fullName evidence="2">Uncharacterized protein</fullName>
    </submittedName>
</protein>
<keyword evidence="1" id="KW-0812">Transmembrane</keyword>
<organism evidence="2 3">
    <name type="scientific">Agromyces tardus</name>
    <dbReference type="NCBI Taxonomy" id="2583849"/>
    <lineage>
        <taxon>Bacteria</taxon>
        <taxon>Bacillati</taxon>
        <taxon>Actinomycetota</taxon>
        <taxon>Actinomycetes</taxon>
        <taxon>Micrococcales</taxon>
        <taxon>Microbacteriaceae</taxon>
        <taxon>Agromyces</taxon>
    </lineage>
</organism>
<keyword evidence="1" id="KW-0472">Membrane</keyword>
<dbReference type="Proteomes" id="UP000275048">
    <property type="component" value="Unassembled WGS sequence"/>
</dbReference>
<gene>
    <name evidence="2" type="ORF">EDM22_04910</name>
</gene>
<sequence length="149" mass="15757">MSTGTEEQSPRQRSVLYIVVSVVLIILAVWAVIAFASARESQRAEEKASQLVQVLEDAGATAPPAPEIIARVLGDDGGAVCANPNQALSRATLYGMLTTGAGGPGERPVIVDNKVLKGQLAIIEVYCPDELEDFRQFVDSLETTDSANG</sequence>
<evidence type="ECO:0000313" key="2">
    <source>
        <dbReference type="EMBL" id="RNB51043.1"/>
    </source>
</evidence>
<reference evidence="2 3" key="1">
    <citation type="submission" date="2018-10" db="EMBL/GenBank/DDBJ databases">
        <title>Isolation, diversity and antibacterial activity of antinobacteria from the wheat rhizosphere soil.</title>
        <authorList>
            <person name="Sun T."/>
        </authorList>
    </citation>
    <scope>NUCLEOTIDE SEQUENCE [LARGE SCALE GENOMIC DNA]</scope>
    <source>
        <strain evidence="2 3">SJ-23</strain>
    </source>
</reference>
<dbReference type="OrthoDB" id="3628158at2"/>
<accession>A0A3M8AIR9</accession>
<keyword evidence="3" id="KW-1185">Reference proteome</keyword>
<dbReference type="EMBL" id="RHHB01000005">
    <property type="protein sequence ID" value="RNB51043.1"/>
    <property type="molecule type" value="Genomic_DNA"/>
</dbReference>
<dbReference type="RefSeq" id="WP_122935956.1">
    <property type="nucleotide sequence ID" value="NZ_JBHSNT010000008.1"/>
</dbReference>
<evidence type="ECO:0000313" key="3">
    <source>
        <dbReference type="Proteomes" id="UP000275048"/>
    </source>
</evidence>
<name>A0A3M8AIR9_9MICO</name>
<keyword evidence="1" id="KW-1133">Transmembrane helix</keyword>